<dbReference type="InterPro" id="IPR000182">
    <property type="entry name" value="GNAT_dom"/>
</dbReference>
<keyword evidence="4" id="KW-0472">Membrane</keyword>
<dbReference type="SUPFAM" id="SSF55729">
    <property type="entry name" value="Acyl-CoA N-acyltransferases (Nat)"/>
    <property type="match status" value="1"/>
</dbReference>
<dbReference type="Pfam" id="PF00583">
    <property type="entry name" value="Acetyltransf_1"/>
    <property type="match status" value="1"/>
</dbReference>
<dbReference type="CDD" id="cd04301">
    <property type="entry name" value="NAT_SF"/>
    <property type="match status" value="1"/>
</dbReference>
<dbReference type="PROSITE" id="PS51186">
    <property type="entry name" value="GNAT"/>
    <property type="match status" value="1"/>
</dbReference>
<evidence type="ECO:0000256" key="4">
    <source>
        <dbReference type="SAM" id="Phobius"/>
    </source>
</evidence>
<feature type="transmembrane region" description="Helical" evidence="4">
    <location>
        <begin position="47"/>
        <end position="68"/>
    </location>
</feature>
<reference evidence="6" key="1">
    <citation type="submission" date="2020-05" db="EMBL/GenBank/DDBJ databases">
        <authorList>
            <person name="Chiriac C."/>
            <person name="Salcher M."/>
            <person name="Ghai R."/>
            <person name="Kavagutti S V."/>
        </authorList>
    </citation>
    <scope>NUCLEOTIDE SEQUENCE</scope>
</reference>
<proteinExistence type="inferred from homology"/>
<name>A0A6J6UG80_9ZZZZ</name>
<accession>A0A6J6UG80</accession>
<evidence type="ECO:0000256" key="2">
    <source>
        <dbReference type="ARBA" id="ARBA00022679"/>
    </source>
</evidence>
<dbReference type="EMBL" id="CAEZYW010000312">
    <property type="protein sequence ID" value="CAB4757653.1"/>
    <property type="molecule type" value="Genomic_DNA"/>
</dbReference>
<keyword evidence="2" id="KW-0808">Transferase</keyword>
<protein>
    <submittedName>
        <fullName evidence="6">Unannotated protein</fullName>
    </submittedName>
</protein>
<dbReference type="FunFam" id="3.40.630.30:FF:000064">
    <property type="entry name" value="GNAT family acetyltransferase"/>
    <property type="match status" value="1"/>
</dbReference>
<evidence type="ECO:0000256" key="1">
    <source>
        <dbReference type="ARBA" id="ARBA00008694"/>
    </source>
</evidence>
<evidence type="ECO:0000259" key="5">
    <source>
        <dbReference type="PROSITE" id="PS51186"/>
    </source>
</evidence>
<evidence type="ECO:0000313" key="6">
    <source>
        <dbReference type="EMBL" id="CAB4757653.1"/>
    </source>
</evidence>
<comment type="similarity">
    <text evidence="1">Belongs to the acetyltransferase family.</text>
</comment>
<keyword evidence="4" id="KW-0812">Transmembrane</keyword>
<sequence>MVRELAEYERLADQAVATPAQFHAALFGASPAVYAFVVDDDPDAGTLAGFAIYFLNFSTWLGVHGLYLEDLYVRPQFRGRGFGKRLLATMARVCVDEGYGRFEWWVLDWNVDALAVYESIGAVPMDEWTVQRVTGQALIDLAAQADPLPAVPPAQHGPPT</sequence>
<dbReference type="PANTHER" id="PTHR10545">
    <property type="entry name" value="DIAMINE N-ACETYLTRANSFERASE"/>
    <property type="match status" value="1"/>
</dbReference>
<evidence type="ECO:0000256" key="3">
    <source>
        <dbReference type="ARBA" id="ARBA00023315"/>
    </source>
</evidence>
<organism evidence="6">
    <name type="scientific">freshwater metagenome</name>
    <dbReference type="NCBI Taxonomy" id="449393"/>
    <lineage>
        <taxon>unclassified sequences</taxon>
        <taxon>metagenomes</taxon>
        <taxon>ecological metagenomes</taxon>
    </lineage>
</organism>
<dbReference type="AlphaFoldDB" id="A0A6J6UG80"/>
<dbReference type="GO" id="GO:0008080">
    <property type="term" value="F:N-acetyltransferase activity"/>
    <property type="evidence" value="ECO:0007669"/>
    <property type="project" value="UniProtKB-ARBA"/>
</dbReference>
<feature type="domain" description="N-acetyltransferase" evidence="5">
    <location>
        <begin position="1"/>
        <end position="146"/>
    </location>
</feature>
<dbReference type="Gene3D" id="3.40.630.30">
    <property type="match status" value="1"/>
</dbReference>
<dbReference type="InterPro" id="IPR016181">
    <property type="entry name" value="Acyl_CoA_acyltransferase"/>
</dbReference>
<keyword evidence="3" id="KW-0012">Acyltransferase</keyword>
<keyword evidence="4" id="KW-1133">Transmembrane helix</keyword>
<dbReference type="PANTHER" id="PTHR10545:SF29">
    <property type="entry name" value="GH14572P-RELATED"/>
    <property type="match status" value="1"/>
</dbReference>
<dbReference type="InterPro" id="IPR051016">
    <property type="entry name" value="Diverse_Substrate_AcTransf"/>
</dbReference>
<gene>
    <name evidence="6" type="ORF">UFOPK2786_01653</name>
</gene>